<feature type="transmembrane region" description="Helical" evidence="10">
    <location>
        <begin position="78"/>
        <end position="97"/>
    </location>
</feature>
<reference evidence="12" key="1">
    <citation type="submission" date="2021-06" db="EMBL/GenBank/DDBJ databases">
        <title>Comparative genomics, transcriptomics and evolutionary studies reveal genomic signatures of adaptation to plant cell wall in hemibiotrophic fungi.</title>
        <authorList>
            <consortium name="DOE Joint Genome Institute"/>
            <person name="Baroncelli R."/>
            <person name="Diaz J.F."/>
            <person name="Benocci T."/>
            <person name="Peng M."/>
            <person name="Battaglia E."/>
            <person name="Haridas S."/>
            <person name="Andreopoulos W."/>
            <person name="Labutti K."/>
            <person name="Pangilinan J."/>
            <person name="Floch G.L."/>
            <person name="Makela M.R."/>
            <person name="Henrissat B."/>
            <person name="Grigoriev I.V."/>
            <person name="Crouch J.A."/>
            <person name="De Vries R.P."/>
            <person name="Sukno S.A."/>
            <person name="Thon M.R."/>
        </authorList>
    </citation>
    <scope>NUCLEOTIDE SEQUENCE</scope>
    <source>
        <strain evidence="12">CBS 102054</strain>
    </source>
</reference>
<feature type="compositionally biased region" description="Low complexity" evidence="9">
    <location>
        <begin position="16"/>
        <end position="31"/>
    </location>
</feature>
<dbReference type="Gene3D" id="1.20.1250.20">
    <property type="entry name" value="MFS general substrate transporter like domains"/>
    <property type="match status" value="1"/>
</dbReference>
<dbReference type="GO" id="GO:0005351">
    <property type="term" value="F:carbohydrate:proton symporter activity"/>
    <property type="evidence" value="ECO:0007669"/>
    <property type="project" value="TreeGrafter"/>
</dbReference>
<evidence type="ECO:0000256" key="1">
    <source>
        <dbReference type="ARBA" id="ARBA00004141"/>
    </source>
</evidence>
<feature type="transmembrane region" description="Helical" evidence="10">
    <location>
        <begin position="220"/>
        <end position="240"/>
    </location>
</feature>
<dbReference type="PRINTS" id="PR00171">
    <property type="entry name" value="SUGRTRNSPORT"/>
</dbReference>
<feature type="transmembrane region" description="Helical" evidence="10">
    <location>
        <begin position="481"/>
        <end position="498"/>
    </location>
</feature>
<dbReference type="InterPro" id="IPR003663">
    <property type="entry name" value="Sugar/inositol_transpt"/>
</dbReference>
<keyword evidence="7" id="KW-0325">Glycoprotein</keyword>
<dbReference type="PROSITE" id="PS00216">
    <property type="entry name" value="SUGAR_TRANSPORT_1"/>
    <property type="match status" value="1"/>
</dbReference>
<keyword evidence="4 10" id="KW-0812">Transmembrane</keyword>
<evidence type="ECO:0000256" key="9">
    <source>
        <dbReference type="SAM" id="MobiDB-lite"/>
    </source>
</evidence>
<evidence type="ECO:0000259" key="11">
    <source>
        <dbReference type="PROSITE" id="PS50850"/>
    </source>
</evidence>
<gene>
    <name evidence="12" type="ORF">BDP81DRAFT_431386</name>
</gene>
<dbReference type="InterPro" id="IPR020846">
    <property type="entry name" value="MFS_dom"/>
</dbReference>
<keyword evidence="6 10" id="KW-0472">Membrane</keyword>
<evidence type="ECO:0000256" key="3">
    <source>
        <dbReference type="ARBA" id="ARBA00022448"/>
    </source>
</evidence>
<evidence type="ECO:0000256" key="6">
    <source>
        <dbReference type="ARBA" id="ARBA00023136"/>
    </source>
</evidence>
<dbReference type="NCBIfam" id="TIGR00879">
    <property type="entry name" value="SP"/>
    <property type="match status" value="1"/>
</dbReference>
<organism evidence="12 13">
    <name type="scientific">Colletotrichum phormii</name>
    <dbReference type="NCBI Taxonomy" id="359342"/>
    <lineage>
        <taxon>Eukaryota</taxon>
        <taxon>Fungi</taxon>
        <taxon>Dikarya</taxon>
        <taxon>Ascomycota</taxon>
        <taxon>Pezizomycotina</taxon>
        <taxon>Sordariomycetes</taxon>
        <taxon>Hypocreomycetidae</taxon>
        <taxon>Glomerellales</taxon>
        <taxon>Glomerellaceae</taxon>
        <taxon>Colletotrichum</taxon>
        <taxon>Colletotrichum acutatum species complex</taxon>
    </lineage>
</organism>
<sequence>MLLVSSHLFPRMAFFSSPSSRSSPSLPITSSDAESEQLHPLRSTRLDLFFSHCQLHSIQIPRPAVIMGIKPDGVPGKAWPAIAIGFFVAFGGLLFGYDTGTINGILEMSYWQRLFSTGFVNTAGNKDVSPDQESAIVSILSAGTFFGALASPFLADTIGRRMALVASCWVFNLGVVLQTVATAIPLFLAGRFFAGFGVGLISALVPLYQSETAPKWIRGAIVGAYQWAITIGLLLAAIINNATHARQDTGSYRIPIAVQFAWSFILFFGMLLLPETPRFLIKQGHIDRATKALAKIRRLPENDAYVAEEIAEIKANNDYEATVGTGSYLDCFKPPVLKRQFTGCALQALQQLTGINFIFYYGTQYFQNSGFSNGFVIGMITSSINVVSTLPGMWAVDRWGRRPLLLWGAVGMCVSQFLVAMLGTLTTGQDDTGKIIVYNLPAQKAAIAFVCIYIFFFASTWGPLAWVVNGEIFGLKTRAKSLSLSTATNWLLNWAIAYSTPYLVNYGDGYANLQSKIFFVWFACCFVCIAFVYFFIYETKGLTLEEVEELYAEVSVASKSVGWRPATNFRERQAAEGDKAVPNSDGDITHHEKTVGV</sequence>
<dbReference type="InterPro" id="IPR036259">
    <property type="entry name" value="MFS_trans_sf"/>
</dbReference>
<comment type="caution">
    <text evidence="12">The sequence shown here is derived from an EMBL/GenBank/DDBJ whole genome shotgun (WGS) entry which is preliminary data.</text>
</comment>
<dbReference type="GO" id="GO:0005886">
    <property type="term" value="C:plasma membrane"/>
    <property type="evidence" value="ECO:0007669"/>
    <property type="project" value="UniProtKB-ARBA"/>
</dbReference>
<dbReference type="InterPro" id="IPR005828">
    <property type="entry name" value="MFS_sugar_transport-like"/>
</dbReference>
<feature type="region of interest" description="Disordered" evidence="9">
    <location>
        <begin position="576"/>
        <end position="597"/>
    </location>
</feature>
<dbReference type="PROSITE" id="PS00217">
    <property type="entry name" value="SUGAR_TRANSPORT_2"/>
    <property type="match status" value="1"/>
</dbReference>
<keyword evidence="5 10" id="KW-1133">Transmembrane helix</keyword>
<evidence type="ECO:0000256" key="8">
    <source>
        <dbReference type="RuleBase" id="RU003346"/>
    </source>
</evidence>
<dbReference type="GO" id="GO:0010255">
    <property type="term" value="P:glucose mediated signaling pathway"/>
    <property type="evidence" value="ECO:0007669"/>
    <property type="project" value="UniProtKB-ARBA"/>
</dbReference>
<dbReference type="RefSeq" id="XP_060443960.1">
    <property type="nucleotide sequence ID" value="XM_060590676.1"/>
</dbReference>
<evidence type="ECO:0000313" key="12">
    <source>
        <dbReference type="EMBL" id="KAK1635353.1"/>
    </source>
</evidence>
<feature type="transmembrane region" description="Helical" evidence="10">
    <location>
        <begin position="445"/>
        <end position="469"/>
    </location>
</feature>
<dbReference type="InterPro" id="IPR050360">
    <property type="entry name" value="MFS_Sugar_Transporters"/>
</dbReference>
<evidence type="ECO:0000256" key="7">
    <source>
        <dbReference type="ARBA" id="ARBA00023180"/>
    </source>
</evidence>
<dbReference type="Pfam" id="PF00083">
    <property type="entry name" value="Sugar_tr"/>
    <property type="match status" value="1"/>
</dbReference>
<evidence type="ECO:0000256" key="2">
    <source>
        <dbReference type="ARBA" id="ARBA00010992"/>
    </source>
</evidence>
<comment type="similarity">
    <text evidence="2 8">Belongs to the major facilitator superfamily. Sugar transporter (TC 2.A.1.1) family.</text>
</comment>
<feature type="transmembrane region" description="Helical" evidence="10">
    <location>
        <begin position="518"/>
        <end position="536"/>
    </location>
</feature>
<dbReference type="GeneID" id="85475538"/>
<dbReference type="InterPro" id="IPR005829">
    <property type="entry name" value="Sugar_transporter_CS"/>
</dbReference>
<protein>
    <recommendedName>
        <fullName evidence="11">Major facilitator superfamily (MFS) profile domain-containing protein</fullName>
    </recommendedName>
</protein>
<dbReference type="EMBL" id="JAHMHQ010000013">
    <property type="protein sequence ID" value="KAK1635353.1"/>
    <property type="molecule type" value="Genomic_DNA"/>
</dbReference>
<dbReference type="PROSITE" id="PS50850">
    <property type="entry name" value="MFS"/>
    <property type="match status" value="1"/>
</dbReference>
<dbReference type="CDD" id="cd17356">
    <property type="entry name" value="MFS_HXT"/>
    <property type="match status" value="1"/>
</dbReference>
<dbReference type="GO" id="GO:0005536">
    <property type="term" value="F:D-glucose binding"/>
    <property type="evidence" value="ECO:0007669"/>
    <property type="project" value="UniProtKB-ARBA"/>
</dbReference>
<feature type="compositionally biased region" description="Basic and acidic residues" evidence="9">
    <location>
        <begin position="587"/>
        <end position="597"/>
    </location>
</feature>
<keyword evidence="13" id="KW-1185">Reference proteome</keyword>
<evidence type="ECO:0000256" key="5">
    <source>
        <dbReference type="ARBA" id="ARBA00022989"/>
    </source>
</evidence>
<feature type="transmembrane region" description="Helical" evidence="10">
    <location>
        <begin position="252"/>
        <end position="273"/>
    </location>
</feature>
<accession>A0AAI9ZNS6</accession>
<evidence type="ECO:0000313" key="13">
    <source>
        <dbReference type="Proteomes" id="UP001243989"/>
    </source>
</evidence>
<evidence type="ECO:0000256" key="4">
    <source>
        <dbReference type="ARBA" id="ARBA00022692"/>
    </source>
</evidence>
<dbReference type="PANTHER" id="PTHR48022">
    <property type="entry name" value="PLASTIDIC GLUCOSE TRANSPORTER 4"/>
    <property type="match status" value="1"/>
</dbReference>
<dbReference type="SUPFAM" id="SSF103473">
    <property type="entry name" value="MFS general substrate transporter"/>
    <property type="match status" value="1"/>
</dbReference>
<evidence type="ECO:0000256" key="10">
    <source>
        <dbReference type="SAM" id="Phobius"/>
    </source>
</evidence>
<dbReference type="PANTHER" id="PTHR48022:SF17">
    <property type="entry name" value="HEXOSE TRANSPORTER"/>
    <property type="match status" value="1"/>
</dbReference>
<dbReference type="Proteomes" id="UP001243989">
    <property type="component" value="Unassembled WGS sequence"/>
</dbReference>
<feature type="transmembrane region" description="Helical" evidence="10">
    <location>
        <begin position="404"/>
        <end position="425"/>
    </location>
</feature>
<dbReference type="AlphaFoldDB" id="A0AAI9ZNS6"/>
<comment type="subcellular location">
    <subcellularLocation>
        <location evidence="1">Membrane</location>
        <topology evidence="1">Multi-pass membrane protein</topology>
    </subcellularLocation>
</comment>
<feature type="transmembrane region" description="Helical" evidence="10">
    <location>
        <begin position="374"/>
        <end position="392"/>
    </location>
</feature>
<name>A0AAI9ZNS6_9PEZI</name>
<proteinExistence type="inferred from homology"/>
<feature type="region of interest" description="Disordered" evidence="9">
    <location>
        <begin position="16"/>
        <end position="35"/>
    </location>
</feature>
<dbReference type="FunFam" id="1.20.1250.20:FF:000115">
    <property type="entry name" value="High-affinity glucose transporter"/>
    <property type="match status" value="1"/>
</dbReference>
<feature type="transmembrane region" description="Helical" evidence="10">
    <location>
        <begin position="162"/>
        <end position="181"/>
    </location>
</feature>
<feature type="domain" description="Major facilitator superfamily (MFS) profile" evidence="11">
    <location>
        <begin position="84"/>
        <end position="540"/>
    </location>
</feature>
<keyword evidence="3 8" id="KW-0813">Transport</keyword>